<feature type="transmembrane region" description="Helical" evidence="2">
    <location>
        <begin position="244"/>
        <end position="267"/>
    </location>
</feature>
<proteinExistence type="predicted"/>
<feature type="transmembrane region" description="Helical" evidence="2">
    <location>
        <begin position="372"/>
        <end position="390"/>
    </location>
</feature>
<feature type="transmembrane region" description="Helical" evidence="2">
    <location>
        <begin position="402"/>
        <end position="421"/>
    </location>
</feature>
<keyword evidence="2" id="KW-0812">Transmembrane</keyword>
<name>A0AAX4PKJ0_9CHLO</name>
<feature type="transmembrane region" description="Helical" evidence="2">
    <location>
        <begin position="298"/>
        <end position="321"/>
    </location>
</feature>
<evidence type="ECO:0000256" key="2">
    <source>
        <dbReference type="SAM" id="Phobius"/>
    </source>
</evidence>
<accession>A0AAX4PKJ0</accession>
<reference evidence="3 4" key="1">
    <citation type="submission" date="2024-03" db="EMBL/GenBank/DDBJ databases">
        <title>Complete genome sequence of the green alga Chloropicon roscoffensis RCC1871.</title>
        <authorList>
            <person name="Lemieux C."/>
            <person name="Pombert J.-F."/>
            <person name="Otis C."/>
            <person name="Turmel M."/>
        </authorList>
    </citation>
    <scope>NUCLEOTIDE SEQUENCE [LARGE SCALE GENOMIC DNA]</scope>
    <source>
        <strain evidence="3 4">RCC1871</strain>
    </source>
</reference>
<evidence type="ECO:0000313" key="3">
    <source>
        <dbReference type="EMBL" id="WZN66411.1"/>
    </source>
</evidence>
<keyword evidence="2" id="KW-0472">Membrane</keyword>
<dbReference type="PANTHER" id="PTHR11319">
    <property type="entry name" value="G PROTEIN-COUPLED RECEPTOR-RELATED"/>
    <property type="match status" value="1"/>
</dbReference>
<gene>
    <name evidence="3" type="ORF">HKI87_15g79780</name>
</gene>
<organism evidence="3 4">
    <name type="scientific">Chloropicon roscoffensis</name>
    <dbReference type="NCBI Taxonomy" id="1461544"/>
    <lineage>
        <taxon>Eukaryota</taxon>
        <taxon>Viridiplantae</taxon>
        <taxon>Chlorophyta</taxon>
        <taxon>Chloropicophyceae</taxon>
        <taxon>Chloropicales</taxon>
        <taxon>Chloropicaceae</taxon>
        <taxon>Chloropicon</taxon>
    </lineage>
</organism>
<feature type="transmembrane region" description="Helical" evidence="2">
    <location>
        <begin position="436"/>
        <end position="456"/>
    </location>
</feature>
<evidence type="ECO:0000313" key="4">
    <source>
        <dbReference type="Proteomes" id="UP001472866"/>
    </source>
</evidence>
<evidence type="ECO:0000256" key="1">
    <source>
        <dbReference type="SAM" id="MobiDB-lite"/>
    </source>
</evidence>
<dbReference type="Proteomes" id="UP001472866">
    <property type="component" value="Chromosome 15"/>
</dbReference>
<feature type="transmembrane region" description="Helical" evidence="2">
    <location>
        <begin position="208"/>
        <end position="232"/>
    </location>
</feature>
<keyword evidence="2" id="KW-1133">Transmembrane helix</keyword>
<feature type="compositionally biased region" description="Low complexity" evidence="1">
    <location>
        <begin position="511"/>
        <end position="528"/>
    </location>
</feature>
<feature type="region of interest" description="Disordered" evidence="1">
    <location>
        <begin position="616"/>
        <end position="643"/>
    </location>
</feature>
<evidence type="ECO:0008006" key="5">
    <source>
        <dbReference type="Google" id="ProtNLM"/>
    </source>
</evidence>
<feature type="transmembrane region" description="Helical" evidence="2">
    <location>
        <begin position="109"/>
        <end position="130"/>
    </location>
</feature>
<keyword evidence="4" id="KW-1185">Reference proteome</keyword>
<dbReference type="AlphaFoldDB" id="A0AAX4PKJ0"/>
<feature type="region of interest" description="Disordered" evidence="1">
    <location>
        <begin position="559"/>
        <end position="603"/>
    </location>
</feature>
<sequence>MCECGAGFYKFEESCVPCETGAYCPGGDASSMVALPGYWRSDPVSTTFFSCESPNGYTLCMGGTANQTGVGQSGPLCREGHEGLLCSKCKKGYGKTYGVCSKCDSAFNASGVLLVLFAILVFLALLYLLISNNLRKATSQSNEKESITLSVVKIIINWLQMASIAAQVRVSSNESMERFFQIQDVSNVSPFQFSSFNCMVQANYFDQFYSALAVPPMCVALGFCLTGVHFLARRAKNVRFLDMFVMVSQMLWFFTYSMVSQIILGIFECRDLDRGISVLSADLAVRCETSKHNSAVSLGYIFGALYIAGLPIQVVAQLYWYRNNLQDQSVKVRYMFLFHNYREGLYWYECVNMLRKIGLVTALVLLQEDLGTQVFALSILSMTYLTLHAYIKPYSSRTLNELETGALFVTALTLSTCSFFYSNPTGTGNPVVENGLTWSVILLSTALLLWSIFLIGKGGLLAMVMRGKQGNGLYDLPSKASRPHLNGENGGGDSARSPSQFKSLLAHDETSAATSPAPAPTPEATEVTVMSNPLRQQGAAREAQGAPLPTTVSKGWKERGRERVVTVSNPLSAKPPEGEEERGSLNPLRAAGDGEGMAEDLPDSIVHGTMSVGVKEDSEAPLVTNPLSDNAEESALYPVVTQE</sequence>
<dbReference type="PANTHER" id="PTHR11319:SF35">
    <property type="entry name" value="OUTER MEMBRANE PROTEIN PMPC-RELATED"/>
    <property type="match status" value="1"/>
</dbReference>
<dbReference type="EMBL" id="CP151515">
    <property type="protein sequence ID" value="WZN66411.1"/>
    <property type="molecule type" value="Genomic_DNA"/>
</dbReference>
<protein>
    <recommendedName>
        <fullName evidence="5">Tyrosine-protein kinase ephrin type A/B receptor-like domain-containing protein</fullName>
    </recommendedName>
</protein>
<feature type="region of interest" description="Disordered" evidence="1">
    <location>
        <begin position="475"/>
        <end position="528"/>
    </location>
</feature>